<keyword evidence="4 6" id="KW-1133">Transmembrane helix</keyword>
<comment type="subcellular location">
    <subcellularLocation>
        <location evidence="1">Cell membrane</location>
        <topology evidence="1">Multi-pass membrane protein</topology>
    </subcellularLocation>
</comment>
<protein>
    <submittedName>
        <fullName evidence="8">ABC transporter permease</fullName>
    </submittedName>
</protein>
<evidence type="ECO:0000256" key="1">
    <source>
        <dbReference type="ARBA" id="ARBA00004651"/>
    </source>
</evidence>
<evidence type="ECO:0000256" key="2">
    <source>
        <dbReference type="ARBA" id="ARBA00022475"/>
    </source>
</evidence>
<comment type="caution">
    <text evidence="8">The sequence shown here is derived from an EMBL/GenBank/DDBJ whole genome shotgun (WGS) entry which is preliminary data.</text>
</comment>
<evidence type="ECO:0000256" key="6">
    <source>
        <dbReference type="SAM" id="Phobius"/>
    </source>
</evidence>
<dbReference type="GO" id="GO:0005886">
    <property type="term" value="C:plasma membrane"/>
    <property type="evidence" value="ECO:0007669"/>
    <property type="project" value="UniProtKB-SubCell"/>
</dbReference>
<evidence type="ECO:0000259" key="7">
    <source>
        <dbReference type="Pfam" id="PF12698"/>
    </source>
</evidence>
<dbReference type="GO" id="GO:0140359">
    <property type="term" value="F:ABC-type transporter activity"/>
    <property type="evidence" value="ECO:0007669"/>
    <property type="project" value="InterPro"/>
</dbReference>
<keyword evidence="3 6" id="KW-0812">Transmembrane</keyword>
<organism evidence="8 9">
    <name type="scientific">Chryseobacterium turcicum</name>
    <dbReference type="NCBI Taxonomy" id="2898076"/>
    <lineage>
        <taxon>Bacteria</taxon>
        <taxon>Pseudomonadati</taxon>
        <taxon>Bacteroidota</taxon>
        <taxon>Flavobacteriia</taxon>
        <taxon>Flavobacteriales</taxon>
        <taxon>Weeksellaceae</taxon>
        <taxon>Chryseobacterium group</taxon>
        <taxon>Chryseobacterium</taxon>
    </lineage>
</organism>
<feature type="transmembrane region" description="Helical" evidence="6">
    <location>
        <begin position="185"/>
        <end position="207"/>
    </location>
</feature>
<dbReference type="RefSeq" id="WP_230669344.1">
    <property type="nucleotide sequence ID" value="NZ_JAJNAY010000001.1"/>
</dbReference>
<keyword evidence="9" id="KW-1185">Reference proteome</keyword>
<name>A0A9Q3V5E4_9FLAO</name>
<evidence type="ECO:0000256" key="3">
    <source>
        <dbReference type="ARBA" id="ARBA00022692"/>
    </source>
</evidence>
<keyword evidence="2" id="KW-1003">Cell membrane</keyword>
<evidence type="ECO:0000313" key="8">
    <source>
        <dbReference type="EMBL" id="MCD1117424.1"/>
    </source>
</evidence>
<evidence type="ECO:0000256" key="4">
    <source>
        <dbReference type="ARBA" id="ARBA00022989"/>
    </source>
</evidence>
<feature type="transmembrane region" description="Helical" evidence="6">
    <location>
        <begin position="265"/>
        <end position="287"/>
    </location>
</feature>
<dbReference type="PANTHER" id="PTHR30294">
    <property type="entry name" value="MEMBRANE COMPONENT OF ABC TRANSPORTER YHHJ-RELATED"/>
    <property type="match status" value="1"/>
</dbReference>
<dbReference type="PANTHER" id="PTHR30294:SF46">
    <property type="entry name" value="ABC TRANSPORTER PERMEASE"/>
    <property type="match status" value="1"/>
</dbReference>
<proteinExistence type="predicted"/>
<dbReference type="Proteomes" id="UP001108025">
    <property type="component" value="Unassembled WGS sequence"/>
</dbReference>
<dbReference type="Pfam" id="PF12698">
    <property type="entry name" value="ABC2_membrane_3"/>
    <property type="match status" value="1"/>
</dbReference>
<reference evidence="8" key="1">
    <citation type="submission" date="2021-11" db="EMBL/GenBank/DDBJ databases">
        <title>Description of novel Chryseobacterium species.</title>
        <authorList>
            <person name="Saticioglu I.B."/>
            <person name="Ay H."/>
            <person name="Altun S."/>
            <person name="Duman M."/>
        </authorList>
    </citation>
    <scope>NUCLEOTIDE SEQUENCE</scope>
    <source>
        <strain evidence="8">C-17</strain>
    </source>
</reference>
<evidence type="ECO:0000313" key="9">
    <source>
        <dbReference type="Proteomes" id="UP001108025"/>
    </source>
</evidence>
<dbReference type="Gene3D" id="3.40.1710.10">
    <property type="entry name" value="abc type-2 transporter like domain"/>
    <property type="match status" value="1"/>
</dbReference>
<feature type="transmembrane region" description="Helical" evidence="6">
    <location>
        <begin position="294"/>
        <end position="315"/>
    </location>
</feature>
<dbReference type="EMBL" id="JAJNAY010000001">
    <property type="protein sequence ID" value="MCD1117424.1"/>
    <property type="molecule type" value="Genomic_DNA"/>
</dbReference>
<accession>A0A9Q3V5E4</accession>
<sequence>MKEILEILKRELRNVSKDSSLFLILLLAPILYAFMYGSIYLNKGEEKVRLALIDNDGTAISRTLTEQLNSTPMIEIVPSSNLSEAQEKMFQGDVQGYFYIQSGFEKNIFSQKQANVNLVLNASRFLPSSDLLSTATKVCLTVGAGVRKTYFNKQGMGEDEAMKMTNPINMDYRPLYNSSMTYGSFLLPGLLAIILQQTLLIGVAAAFTSEREEKKLLNLYQVSKQSISKMIFGKSLLYFIVFMIFGLFFSVVNFSVFGVEVRGNYLDLAVVSALFISTIIVFGMLIGSFFKTKLFAFQVLVFSSYPIFLITGYSMPYQALPKFVQMLSDTLPTSPFLKTYISIVQAGGSLSDNISSVIHLIVLWIVFKLLLIFRIKYLVKT</sequence>
<feature type="domain" description="ABC-2 type transporter transmembrane" evidence="7">
    <location>
        <begin position="22"/>
        <end position="372"/>
    </location>
</feature>
<feature type="transmembrane region" description="Helical" evidence="6">
    <location>
        <begin position="354"/>
        <end position="373"/>
    </location>
</feature>
<gene>
    <name evidence="8" type="ORF">LO744_11180</name>
</gene>
<feature type="transmembrane region" description="Helical" evidence="6">
    <location>
        <begin position="21"/>
        <end position="41"/>
    </location>
</feature>
<dbReference type="AlphaFoldDB" id="A0A9Q3V5E4"/>
<keyword evidence="5 6" id="KW-0472">Membrane</keyword>
<evidence type="ECO:0000256" key="5">
    <source>
        <dbReference type="ARBA" id="ARBA00023136"/>
    </source>
</evidence>
<dbReference type="InterPro" id="IPR051449">
    <property type="entry name" value="ABC-2_transporter_component"/>
</dbReference>
<feature type="transmembrane region" description="Helical" evidence="6">
    <location>
        <begin position="236"/>
        <end position="259"/>
    </location>
</feature>
<dbReference type="InterPro" id="IPR013525">
    <property type="entry name" value="ABC2_TM"/>
</dbReference>